<dbReference type="AlphaFoldDB" id="A0A964T5H6"/>
<evidence type="ECO:0000256" key="2">
    <source>
        <dbReference type="RuleBase" id="RU003707"/>
    </source>
</evidence>
<dbReference type="Gene3D" id="6.20.390.30">
    <property type="match status" value="1"/>
</dbReference>
<dbReference type="EMBL" id="SPKJ01000031">
    <property type="protein sequence ID" value="MYZ48194.1"/>
    <property type="molecule type" value="Genomic_DNA"/>
</dbReference>
<dbReference type="Proteomes" id="UP000773614">
    <property type="component" value="Unassembled WGS sequence"/>
</dbReference>
<dbReference type="CDD" id="cd06558">
    <property type="entry name" value="crotonase-like"/>
    <property type="match status" value="1"/>
</dbReference>
<keyword evidence="4" id="KW-1185">Reference proteome</keyword>
<dbReference type="InterPro" id="IPR001753">
    <property type="entry name" value="Enoyl-CoA_hydra/iso"/>
</dbReference>
<sequence length="325" mass="35918">MAAYEEARRQPAGLRAGVRNRIAGVVQQQQQIQAQVAGHPGDSYEEIEVALDEATATFWCMMRPLGPPSYTPGLLRDLSRMQARLRQLGIERAAAGLNPLRYFVVGSKLPGIFNLGGDLSLFAKLIRAGDREELRRYARACVDVVYENAVSYGQPLVTIALVAGDALGGGFEAALSCDVIVAERSTRFGLPEILFNLFPGMGAYSFISRRLDAARATKMIMSGRIYTADELYEMGLVDIVVPDGEGLATVKDYVARNRRRHNAVQALQQVRKRVAPLELQELVDVVEIWVDAALRLTEADLRKMERLAGAQDRRRALDEARRAAM</sequence>
<evidence type="ECO:0000313" key="3">
    <source>
        <dbReference type="EMBL" id="MYZ48194.1"/>
    </source>
</evidence>
<evidence type="ECO:0000256" key="1">
    <source>
        <dbReference type="ARBA" id="ARBA00005254"/>
    </source>
</evidence>
<evidence type="ECO:0000313" key="4">
    <source>
        <dbReference type="Proteomes" id="UP000773614"/>
    </source>
</evidence>
<dbReference type="GO" id="GO:0006635">
    <property type="term" value="P:fatty acid beta-oxidation"/>
    <property type="evidence" value="ECO:0007669"/>
    <property type="project" value="TreeGrafter"/>
</dbReference>
<dbReference type="GO" id="GO:0003824">
    <property type="term" value="F:catalytic activity"/>
    <property type="evidence" value="ECO:0007669"/>
    <property type="project" value="InterPro"/>
</dbReference>
<protein>
    <submittedName>
        <fullName evidence="3">Enoyl-CoA hydratase</fullName>
    </submittedName>
</protein>
<dbReference type="PROSITE" id="PS00166">
    <property type="entry name" value="ENOYL_COA_HYDRATASE"/>
    <property type="match status" value="1"/>
</dbReference>
<accession>A0A964T5H6</accession>
<dbReference type="PANTHER" id="PTHR11941:SF54">
    <property type="entry name" value="ENOYL-COA HYDRATASE, MITOCHONDRIAL"/>
    <property type="match status" value="1"/>
</dbReference>
<dbReference type="RefSeq" id="WP_161140546.1">
    <property type="nucleotide sequence ID" value="NZ_SPKJ01000031.1"/>
</dbReference>
<comment type="caution">
    <text evidence="3">The sequence shown here is derived from an EMBL/GenBank/DDBJ whole genome shotgun (WGS) entry which is preliminary data.</text>
</comment>
<proteinExistence type="inferred from homology"/>
<comment type="similarity">
    <text evidence="1 2">Belongs to the enoyl-CoA hydratase/isomerase family.</text>
</comment>
<dbReference type="Gene3D" id="3.90.226.10">
    <property type="entry name" value="2-enoyl-CoA Hydratase, Chain A, domain 1"/>
    <property type="match status" value="1"/>
</dbReference>
<dbReference type="SUPFAM" id="SSF52096">
    <property type="entry name" value="ClpP/crotonase"/>
    <property type="match status" value="1"/>
</dbReference>
<reference evidence="3" key="1">
    <citation type="submission" date="2019-03" db="EMBL/GenBank/DDBJ databases">
        <title>Afifella sp. nov., isolated from activated sludge.</title>
        <authorList>
            <person name="Li Q."/>
            <person name="Liu Y."/>
        </authorList>
    </citation>
    <scope>NUCLEOTIDE SEQUENCE</scope>
    <source>
        <strain evidence="3">L72</strain>
    </source>
</reference>
<dbReference type="InterPro" id="IPR029045">
    <property type="entry name" value="ClpP/crotonase-like_dom_sf"/>
</dbReference>
<dbReference type="Pfam" id="PF00378">
    <property type="entry name" value="ECH_1"/>
    <property type="match status" value="1"/>
</dbReference>
<gene>
    <name evidence="3" type="ORF">E4O86_10780</name>
</gene>
<organism evidence="3 4">
    <name type="scientific">Propylenella binzhouense</name>
    <dbReference type="NCBI Taxonomy" id="2555902"/>
    <lineage>
        <taxon>Bacteria</taxon>
        <taxon>Pseudomonadati</taxon>
        <taxon>Pseudomonadota</taxon>
        <taxon>Alphaproteobacteria</taxon>
        <taxon>Hyphomicrobiales</taxon>
        <taxon>Propylenellaceae</taxon>
        <taxon>Propylenella</taxon>
    </lineage>
</organism>
<dbReference type="PANTHER" id="PTHR11941">
    <property type="entry name" value="ENOYL-COA HYDRATASE-RELATED"/>
    <property type="match status" value="1"/>
</dbReference>
<dbReference type="OrthoDB" id="9802362at2"/>
<dbReference type="NCBIfam" id="NF006452">
    <property type="entry name" value="PRK08788.1"/>
    <property type="match status" value="1"/>
</dbReference>
<dbReference type="InterPro" id="IPR018376">
    <property type="entry name" value="Enoyl-CoA_hyd/isom_CS"/>
</dbReference>
<name>A0A964T5H6_9HYPH</name>